<dbReference type="InterPro" id="IPR002725">
    <property type="entry name" value="YgjP-like_metallopeptidase"/>
</dbReference>
<dbReference type="CDD" id="cd07344">
    <property type="entry name" value="M48_yhfN_like"/>
    <property type="match status" value="1"/>
</dbReference>
<keyword evidence="3" id="KW-1185">Reference proteome</keyword>
<proteinExistence type="predicted"/>
<accession>A0A1Q2MDR3</accession>
<evidence type="ECO:0000313" key="2">
    <source>
        <dbReference type="EMBL" id="AQQ70789.1"/>
    </source>
</evidence>
<sequence>MNIFQYFILLVFLLKIYYELMKLKTEHLPGIPVPVFFRRNRRARRIVVTTEHNCVKVSVPLWNSYSQARDFVVSIATKINSNIKELTAKGVDTQRDVNMRLARMPVEAKKLADRFVYLAKKYGFKYKKLTIRNQRTMWGSCSSSGNISINIALAELPGDLRDYVILHELVHTKHPNHSKRFWKELDKYTLISSKITDRKLRDYRITQWW</sequence>
<dbReference type="PANTHER" id="PTHR30399:SF1">
    <property type="entry name" value="UTP PYROPHOSPHATASE"/>
    <property type="match status" value="1"/>
</dbReference>
<dbReference type="EMBL" id="CP019646">
    <property type="protein sequence ID" value="AQQ70789.1"/>
    <property type="molecule type" value="Genomic_DNA"/>
</dbReference>
<dbReference type="InterPro" id="IPR053136">
    <property type="entry name" value="UTP_pyrophosphatase-like"/>
</dbReference>
<dbReference type="Gene3D" id="3.30.2010.10">
    <property type="entry name" value="Metalloproteases ('zincins'), catalytic domain"/>
    <property type="match status" value="1"/>
</dbReference>
<protein>
    <recommendedName>
        <fullName evidence="1">YgjP-like metallopeptidase domain-containing protein</fullName>
    </recommendedName>
</protein>
<organism evidence="2 3">
    <name type="scientific">Limihaloglobus sulfuriphilus</name>
    <dbReference type="NCBI Taxonomy" id="1851148"/>
    <lineage>
        <taxon>Bacteria</taxon>
        <taxon>Pseudomonadati</taxon>
        <taxon>Planctomycetota</taxon>
        <taxon>Phycisphaerae</taxon>
        <taxon>Sedimentisphaerales</taxon>
        <taxon>Sedimentisphaeraceae</taxon>
        <taxon>Limihaloglobus</taxon>
    </lineage>
</organism>
<dbReference type="Proteomes" id="UP000188181">
    <property type="component" value="Chromosome"/>
</dbReference>
<gene>
    <name evidence="2" type="ORF">SMSP2_01150</name>
</gene>
<evidence type="ECO:0000259" key="1">
    <source>
        <dbReference type="Pfam" id="PF01863"/>
    </source>
</evidence>
<dbReference type="Pfam" id="PF01863">
    <property type="entry name" value="YgjP-like"/>
    <property type="match status" value="1"/>
</dbReference>
<dbReference type="PANTHER" id="PTHR30399">
    <property type="entry name" value="UNCHARACTERIZED PROTEIN YGJP"/>
    <property type="match status" value="1"/>
</dbReference>
<dbReference type="KEGG" id="pbas:SMSP2_01150"/>
<dbReference type="STRING" id="1851148.SMSP2_01150"/>
<dbReference type="AlphaFoldDB" id="A0A1Q2MDR3"/>
<name>A0A1Q2MDR3_9BACT</name>
<feature type="domain" description="YgjP-like metallopeptidase" evidence="1">
    <location>
        <begin position="109"/>
        <end position="188"/>
    </location>
</feature>
<evidence type="ECO:0000313" key="3">
    <source>
        <dbReference type="Proteomes" id="UP000188181"/>
    </source>
</evidence>
<reference evidence="3" key="1">
    <citation type="submission" date="2017-02" db="EMBL/GenBank/DDBJ databases">
        <title>Comparative genomics and description of representatives of a novel lineage of planctomycetes thriving in anoxic sediments.</title>
        <authorList>
            <person name="Spring S."/>
            <person name="Bunk B."/>
            <person name="Sproer C."/>
        </authorList>
    </citation>
    <scope>NUCLEOTIDE SEQUENCE [LARGE SCALE GENOMIC DNA]</scope>
    <source>
        <strain evidence="3">SM-Chi-D1</strain>
    </source>
</reference>
<dbReference type="OrthoDB" id="9811177at2"/>